<sequence>MSPRLHTPVSFDYDLPAFMLAVTVISAVFTSLILGICLWAAWTPVSRPHLNRVSFRLLMYALVANLGYTLCASYTNKLTSGAACSGTACFANTCILFAAIMFFCMALNLHLVLVHGVNGQSMEKYYVSGAVVMQYSVIRCRYNEVTHWCWFRSSEVAERLRWWMFSIGLWPFLLSAGKLLAFFTIVGSMDWRLSILLKLLYTLRPMAYTLLAATDPSLLRALRALRGSNKASPKPISVSGRSESSITRSTARPLTNCDTEAEPNSTTTEENSDESEERFTRQI</sequence>
<reference evidence="3" key="1">
    <citation type="submission" date="2023-03" db="EMBL/GenBank/DDBJ databases">
        <title>Massive genome expansion in bonnet fungi (Mycena s.s.) driven by repeated elements and novel gene families across ecological guilds.</title>
        <authorList>
            <consortium name="Lawrence Berkeley National Laboratory"/>
            <person name="Harder C.B."/>
            <person name="Miyauchi S."/>
            <person name="Viragh M."/>
            <person name="Kuo A."/>
            <person name="Thoen E."/>
            <person name="Andreopoulos B."/>
            <person name="Lu D."/>
            <person name="Skrede I."/>
            <person name="Drula E."/>
            <person name="Henrissat B."/>
            <person name="Morin E."/>
            <person name="Kohler A."/>
            <person name="Barry K."/>
            <person name="LaButti K."/>
            <person name="Morin E."/>
            <person name="Salamov A."/>
            <person name="Lipzen A."/>
            <person name="Mereny Z."/>
            <person name="Hegedus B."/>
            <person name="Baldrian P."/>
            <person name="Stursova M."/>
            <person name="Weitz H."/>
            <person name="Taylor A."/>
            <person name="Grigoriev I.V."/>
            <person name="Nagy L.G."/>
            <person name="Martin F."/>
            <person name="Kauserud H."/>
        </authorList>
    </citation>
    <scope>NUCLEOTIDE SEQUENCE</scope>
    <source>
        <strain evidence="3">CBHHK182m</strain>
    </source>
</reference>
<feature type="transmembrane region" description="Helical" evidence="2">
    <location>
        <begin position="57"/>
        <end position="75"/>
    </location>
</feature>
<accession>A0AAD7MW04</accession>
<dbReference type="EMBL" id="JARKIB010000141">
    <property type="protein sequence ID" value="KAJ7733027.1"/>
    <property type="molecule type" value="Genomic_DNA"/>
</dbReference>
<keyword evidence="4" id="KW-1185">Reference proteome</keyword>
<evidence type="ECO:0000313" key="3">
    <source>
        <dbReference type="EMBL" id="KAJ7733027.1"/>
    </source>
</evidence>
<organism evidence="3 4">
    <name type="scientific">Mycena metata</name>
    <dbReference type="NCBI Taxonomy" id="1033252"/>
    <lineage>
        <taxon>Eukaryota</taxon>
        <taxon>Fungi</taxon>
        <taxon>Dikarya</taxon>
        <taxon>Basidiomycota</taxon>
        <taxon>Agaricomycotina</taxon>
        <taxon>Agaricomycetes</taxon>
        <taxon>Agaricomycetidae</taxon>
        <taxon>Agaricales</taxon>
        <taxon>Marasmiineae</taxon>
        <taxon>Mycenaceae</taxon>
        <taxon>Mycena</taxon>
    </lineage>
</organism>
<feature type="compositionally biased region" description="Polar residues" evidence="1">
    <location>
        <begin position="239"/>
        <end position="258"/>
    </location>
</feature>
<proteinExistence type="predicted"/>
<feature type="transmembrane region" description="Helical" evidence="2">
    <location>
        <begin position="95"/>
        <end position="114"/>
    </location>
</feature>
<keyword evidence="2" id="KW-0812">Transmembrane</keyword>
<dbReference type="Proteomes" id="UP001215598">
    <property type="component" value="Unassembled WGS sequence"/>
</dbReference>
<name>A0AAD7MW04_9AGAR</name>
<keyword evidence="2" id="KW-1133">Transmembrane helix</keyword>
<evidence type="ECO:0000313" key="4">
    <source>
        <dbReference type="Proteomes" id="UP001215598"/>
    </source>
</evidence>
<feature type="transmembrane region" description="Helical" evidence="2">
    <location>
        <begin position="20"/>
        <end position="45"/>
    </location>
</feature>
<keyword evidence="2" id="KW-0472">Membrane</keyword>
<feature type="region of interest" description="Disordered" evidence="1">
    <location>
        <begin position="229"/>
        <end position="283"/>
    </location>
</feature>
<dbReference type="AlphaFoldDB" id="A0AAD7MW04"/>
<evidence type="ECO:0000256" key="2">
    <source>
        <dbReference type="SAM" id="Phobius"/>
    </source>
</evidence>
<protein>
    <submittedName>
        <fullName evidence="3">Uncharacterized protein</fullName>
    </submittedName>
</protein>
<feature type="transmembrane region" description="Helical" evidence="2">
    <location>
        <begin position="162"/>
        <end position="186"/>
    </location>
</feature>
<gene>
    <name evidence="3" type="ORF">B0H16DRAFT_1769745</name>
</gene>
<evidence type="ECO:0000256" key="1">
    <source>
        <dbReference type="SAM" id="MobiDB-lite"/>
    </source>
</evidence>
<comment type="caution">
    <text evidence="3">The sequence shown here is derived from an EMBL/GenBank/DDBJ whole genome shotgun (WGS) entry which is preliminary data.</text>
</comment>